<dbReference type="Gene3D" id="2.60.40.1120">
    <property type="entry name" value="Carboxypeptidase-like, regulatory domain"/>
    <property type="match status" value="1"/>
</dbReference>
<reference evidence="13 14" key="1">
    <citation type="submission" date="2020-02" db="EMBL/GenBank/DDBJ databases">
        <title>Out from the shadows clarifying the taxonomy of the family Cryomorphaceae and related taxa by utilizing the GTDB taxonomic framework.</title>
        <authorList>
            <person name="Bowman J.P."/>
        </authorList>
    </citation>
    <scope>NUCLEOTIDE SEQUENCE [LARGE SCALE GENOMIC DNA]</scope>
    <source>
        <strain evidence="13 14">QSSC 1-22</strain>
    </source>
</reference>
<feature type="signal peptide" evidence="10">
    <location>
        <begin position="1"/>
        <end position="21"/>
    </location>
</feature>
<evidence type="ECO:0000256" key="5">
    <source>
        <dbReference type="ARBA" id="ARBA00023077"/>
    </source>
</evidence>
<evidence type="ECO:0000256" key="1">
    <source>
        <dbReference type="ARBA" id="ARBA00004571"/>
    </source>
</evidence>
<keyword evidence="6 8" id="KW-0472">Membrane</keyword>
<dbReference type="InterPro" id="IPR000531">
    <property type="entry name" value="Beta-barrel_TonB"/>
</dbReference>
<keyword evidence="4 8" id="KW-0812">Transmembrane</keyword>
<name>A0A7K3WMY2_9FLAO</name>
<evidence type="ECO:0000259" key="11">
    <source>
        <dbReference type="Pfam" id="PF00593"/>
    </source>
</evidence>
<dbReference type="Pfam" id="PF07715">
    <property type="entry name" value="Plug"/>
    <property type="match status" value="1"/>
</dbReference>
<dbReference type="InterPro" id="IPR012910">
    <property type="entry name" value="Plug_dom"/>
</dbReference>
<evidence type="ECO:0000256" key="7">
    <source>
        <dbReference type="ARBA" id="ARBA00023237"/>
    </source>
</evidence>
<dbReference type="Proteomes" id="UP000486602">
    <property type="component" value="Unassembled WGS sequence"/>
</dbReference>
<feature type="domain" description="TonB-dependent receptor-like beta-barrel" evidence="11">
    <location>
        <begin position="437"/>
        <end position="978"/>
    </location>
</feature>
<keyword evidence="7 8" id="KW-0998">Cell outer membrane</keyword>
<accession>A0A7K3WMY2</accession>
<evidence type="ECO:0000256" key="10">
    <source>
        <dbReference type="SAM" id="SignalP"/>
    </source>
</evidence>
<organism evidence="13 14">
    <name type="scientific">Cryomorpha ignava</name>
    <dbReference type="NCBI Taxonomy" id="101383"/>
    <lineage>
        <taxon>Bacteria</taxon>
        <taxon>Pseudomonadati</taxon>
        <taxon>Bacteroidota</taxon>
        <taxon>Flavobacteriia</taxon>
        <taxon>Flavobacteriales</taxon>
        <taxon>Cryomorphaceae</taxon>
        <taxon>Cryomorpha</taxon>
    </lineage>
</organism>
<protein>
    <submittedName>
        <fullName evidence="13">SusC/RagA family TonB-linked outer membrane protein</fullName>
    </submittedName>
</protein>
<keyword evidence="14" id="KW-1185">Reference proteome</keyword>
<dbReference type="Pfam" id="PF13715">
    <property type="entry name" value="CarbopepD_reg_2"/>
    <property type="match status" value="1"/>
</dbReference>
<dbReference type="EMBL" id="JAAGVY010000007">
    <property type="protein sequence ID" value="NEN22996.1"/>
    <property type="molecule type" value="Genomic_DNA"/>
</dbReference>
<evidence type="ECO:0000256" key="2">
    <source>
        <dbReference type="ARBA" id="ARBA00022448"/>
    </source>
</evidence>
<keyword evidence="10" id="KW-0732">Signal</keyword>
<dbReference type="InterPro" id="IPR036942">
    <property type="entry name" value="Beta-barrel_TonB_sf"/>
</dbReference>
<dbReference type="AlphaFoldDB" id="A0A7K3WMY2"/>
<evidence type="ECO:0000313" key="14">
    <source>
        <dbReference type="Proteomes" id="UP000486602"/>
    </source>
</evidence>
<dbReference type="InterPro" id="IPR037066">
    <property type="entry name" value="Plug_dom_sf"/>
</dbReference>
<dbReference type="SUPFAM" id="SSF56935">
    <property type="entry name" value="Porins"/>
    <property type="match status" value="1"/>
</dbReference>
<dbReference type="GO" id="GO:0009279">
    <property type="term" value="C:cell outer membrane"/>
    <property type="evidence" value="ECO:0007669"/>
    <property type="project" value="UniProtKB-SubCell"/>
</dbReference>
<proteinExistence type="inferred from homology"/>
<gene>
    <name evidence="13" type="ORF">G3O08_05715</name>
</gene>
<evidence type="ECO:0000256" key="3">
    <source>
        <dbReference type="ARBA" id="ARBA00022452"/>
    </source>
</evidence>
<evidence type="ECO:0000259" key="12">
    <source>
        <dbReference type="Pfam" id="PF07715"/>
    </source>
</evidence>
<dbReference type="Gene3D" id="2.40.170.20">
    <property type="entry name" value="TonB-dependent receptor, beta-barrel domain"/>
    <property type="match status" value="1"/>
</dbReference>
<dbReference type="NCBIfam" id="TIGR04057">
    <property type="entry name" value="SusC_RagA_signa"/>
    <property type="match status" value="1"/>
</dbReference>
<dbReference type="InterPro" id="IPR023997">
    <property type="entry name" value="TonB-dep_OMP_SusC/RagA_CS"/>
</dbReference>
<dbReference type="RefSeq" id="WP_163283772.1">
    <property type="nucleotide sequence ID" value="NZ_JAAGVY010000007.1"/>
</dbReference>
<dbReference type="Pfam" id="PF00593">
    <property type="entry name" value="TonB_dep_Rec_b-barrel"/>
    <property type="match status" value="1"/>
</dbReference>
<dbReference type="InterPro" id="IPR039426">
    <property type="entry name" value="TonB-dep_rcpt-like"/>
</dbReference>
<evidence type="ECO:0000256" key="6">
    <source>
        <dbReference type="ARBA" id="ARBA00023136"/>
    </source>
</evidence>
<dbReference type="PROSITE" id="PS52016">
    <property type="entry name" value="TONB_DEPENDENT_REC_3"/>
    <property type="match status" value="1"/>
</dbReference>
<evidence type="ECO:0000256" key="8">
    <source>
        <dbReference type="PROSITE-ProRule" id="PRU01360"/>
    </source>
</evidence>
<feature type="domain" description="TonB-dependent receptor plug" evidence="12">
    <location>
        <begin position="115"/>
        <end position="245"/>
    </location>
</feature>
<keyword evidence="2 8" id="KW-0813">Transport</keyword>
<comment type="subcellular location">
    <subcellularLocation>
        <location evidence="1 8">Cell outer membrane</location>
        <topology evidence="1 8">Multi-pass membrane protein</topology>
    </subcellularLocation>
</comment>
<feature type="chain" id="PRO_5029591715" evidence="10">
    <location>
        <begin position="22"/>
        <end position="1042"/>
    </location>
</feature>
<dbReference type="SUPFAM" id="SSF49464">
    <property type="entry name" value="Carboxypeptidase regulatory domain-like"/>
    <property type="match status" value="1"/>
</dbReference>
<comment type="similarity">
    <text evidence="8 9">Belongs to the TonB-dependent receptor family.</text>
</comment>
<comment type="caution">
    <text evidence="13">The sequence shown here is derived from an EMBL/GenBank/DDBJ whole genome shotgun (WGS) entry which is preliminary data.</text>
</comment>
<keyword evidence="3 8" id="KW-1134">Transmembrane beta strand</keyword>
<dbReference type="InterPro" id="IPR008969">
    <property type="entry name" value="CarboxyPept-like_regulatory"/>
</dbReference>
<evidence type="ECO:0000256" key="9">
    <source>
        <dbReference type="RuleBase" id="RU003357"/>
    </source>
</evidence>
<dbReference type="Gene3D" id="2.170.130.10">
    <property type="entry name" value="TonB-dependent receptor, plug domain"/>
    <property type="match status" value="1"/>
</dbReference>
<dbReference type="InterPro" id="IPR023996">
    <property type="entry name" value="TonB-dep_OMP_SusC/RagA"/>
</dbReference>
<evidence type="ECO:0000256" key="4">
    <source>
        <dbReference type="ARBA" id="ARBA00022692"/>
    </source>
</evidence>
<keyword evidence="5 9" id="KW-0798">TonB box</keyword>
<evidence type="ECO:0000313" key="13">
    <source>
        <dbReference type="EMBL" id="NEN22996.1"/>
    </source>
</evidence>
<dbReference type="NCBIfam" id="TIGR04056">
    <property type="entry name" value="OMP_RagA_SusC"/>
    <property type="match status" value="1"/>
</dbReference>
<sequence length="1042" mass="114072">MKISKMLLTGLMIISSAWLFGQSKTVTGTVTSEDSGESLPGATVVIEGTTTGVVSDINGKYSIETEVGKTLVISFIGMTDKKVNIGESNVYNVSLLTGVDLDEFVVTALGISREKRALGYAVSDVSGEELSRSGEQNVIQGLAAKAPGIQVTGSGGTPGASSKILIRGPSSFTGENQPLIVVDGVPIDNSTTQSSPRDYPFNSNLQGVNNSNRAIDINPNDVESVTILKGPAAAALYGARAGNGAIIYTTKRGKMGKGVGVRVSSSVELTTVNKLPDFQDTYVSGNGGNYTPPADPGPDERFDNAPYFISNDDIGYGTSGSWGPTAASLDLETYDNIENFYQTGVSFNNNVEVSGGSKNAAVRLSIGDTRTEGMVPNTNFDRTSVRLTADLNLTDKLSFGGTANYIKSSSTMAQNGSNLSGVSLGLFRMPINFDVRNYRTPNLGYNNSYFFAYDNPLYSVYENPFTSDVNRMIGNFFVKWDFAENWNATYRIGIDSYSDERTQIFAVSSNNDDIGQVGQINENRLTSSQVYGDFILSYTKSLTEKMNITAQVGHNFTMNNFDDVFARGRIMSIPNFYNLANTSDLYSSQFTENLRTFAFFGNVEFEYDRWFYLTLTGRNEWASSFELDNNNFFYPSVSTSIVFTEIWDSKPDWLSFGKVRYSFAQVGIPASPYNTRTYYNTPTYTDGFTNGLTFPYGDVNGYGISDDLGNPELKPEILTGNEVGLTLNFLDDLVSLDFTYYNQKSSDVLLFRPLAQSSGYASQYTNAAEMVNQGFEVQLGINPIRKQDFTWSVDINWATNKNEVTKLSDGVEEVNLEAAFASIGSFAIVGEPIGVFYGTRWKRDSGGNVIIGENGIPILDPQTGNIGSWIPDWTAGVRNTFTYKDLTLSFLFDFRKGGDIWNGTYARLNNLGRSGDSEDRERMYVVEGVTESGEVNTVEISANTYFKAVVGDAGGAAEEFVETVDWIRLRDLSLSYRLRFGETAKISHLDFTFTSRNLLLITDYKGVDPETSLTGAGSNLNGFDYFNNPGAKSFILGVSFSF</sequence>